<accession>S9UXU7</accession>
<comment type="caution">
    <text evidence="9">The sequence shown here is derived from an EMBL/GenBank/DDBJ whole genome shotgun (WGS) entry which is preliminary data.</text>
</comment>
<dbReference type="Gene3D" id="3.40.640.10">
    <property type="entry name" value="Type I PLP-dependent aspartate aminotransferase-like (Major domain)"/>
    <property type="match status" value="1"/>
</dbReference>
<evidence type="ECO:0000313" key="10">
    <source>
        <dbReference type="Proteomes" id="UP000015354"/>
    </source>
</evidence>
<dbReference type="PANTHER" id="PTHR45744">
    <property type="entry name" value="TYROSINE AMINOTRANSFERASE"/>
    <property type="match status" value="1"/>
</dbReference>
<dbReference type="InterPro" id="IPR015421">
    <property type="entry name" value="PyrdxlP-dep_Trfase_major"/>
</dbReference>
<sequence>MCVAWPMHCYVSHKQSLLLPYLLSALPILPLCLKKKTKKHLNTPLLPTPFKKKMPSAWTIKQSDYSARVVNPLRVISDTTKPSDCGKSCIKLSMGDPTLDGNLPPSEESVQAVLEATKSHKHDGYAAVVGAPAARESVAAYWRERFVHSDALRAHVKASNVIFSSGGSHAIAMSVAALCNPGDNIIVPAPGFPTYDTAGNAYQAEIRRYRLDPQNGWEGDLAELERLVDERTKLVIMTNPSNPCGSNFSRQHVTDVVKLCERLHVPLLADEIYAGIVFQYESNPNKEFTSVADVESTCPRIVLGGTAKLHTVPGWRIAWLLLIDPANVASGCYKGLEAQATLVLGPNTLVQAALPGALQHTTQVHYDRTVAALEAGAMQFYNAIAQRAVRTTDGAPLLVPTLPQGAMYVMVQIMLERLDPAAITTDVDFYTKLNAEENVLVIPGSLFHADGFFRAVTTRPPEILAEAIDRIVAFCQRHERK</sequence>
<dbReference type="PANTHER" id="PTHR45744:SF2">
    <property type="entry name" value="TYROSINE AMINOTRANSFERASE"/>
    <property type="match status" value="1"/>
</dbReference>
<proteinExistence type="inferred from homology"/>
<dbReference type="InterPro" id="IPR004839">
    <property type="entry name" value="Aminotransferase_I/II_large"/>
</dbReference>
<keyword evidence="3 9" id="KW-0032">Aminotransferase</keyword>
<dbReference type="EMBL" id="ATMH01000997">
    <property type="protein sequence ID" value="EPY35677.1"/>
    <property type="molecule type" value="Genomic_DNA"/>
</dbReference>
<dbReference type="Gene3D" id="3.90.1150.10">
    <property type="entry name" value="Aspartate Aminotransferase, domain 1"/>
    <property type="match status" value="1"/>
</dbReference>
<keyword evidence="4 9" id="KW-0808">Transferase</keyword>
<evidence type="ECO:0000313" key="9">
    <source>
        <dbReference type="EMBL" id="EPY35677.1"/>
    </source>
</evidence>
<evidence type="ECO:0000256" key="6">
    <source>
        <dbReference type="PIRNR" id="PIRNR000517"/>
    </source>
</evidence>
<comment type="similarity">
    <text evidence="2 6">Belongs to the class-I pyridoxal-phosphate-dependent aminotransferase family.</text>
</comment>
<evidence type="ECO:0000256" key="7">
    <source>
        <dbReference type="PIRSR" id="PIRSR000517-1"/>
    </source>
</evidence>
<dbReference type="Pfam" id="PF00155">
    <property type="entry name" value="Aminotran_1_2"/>
    <property type="match status" value="1"/>
</dbReference>
<evidence type="ECO:0000256" key="5">
    <source>
        <dbReference type="ARBA" id="ARBA00022898"/>
    </source>
</evidence>
<dbReference type="Proteomes" id="UP000015354">
    <property type="component" value="Unassembled WGS sequence"/>
</dbReference>
<evidence type="ECO:0000259" key="8">
    <source>
        <dbReference type="Pfam" id="PF00155"/>
    </source>
</evidence>
<dbReference type="GO" id="GO:0030170">
    <property type="term" value="F:pyridoxal phosphate binding"/>
    <property type="evidence" value="ECO:0007669"/>
    <property type="project" value="InterPro"/>
</dbReference>
<dbReference type="OrthoDB" id="1691396at2759"/>
<evidence type="ECO:0000256" key="4">
    <source>
        <dbReference type="ARBA" id="ARBA00022679"/>
    </source>
</evidence>
<feature type="modified residue" description="N6-(pyridoxal phosphate)lysine" evidence="7">
    <location>
        <position position="308"/>
    </location>
</feature>
<evidence type="ECO:0000256" key="1">
    <source>
        <dbReference type="ARBA" id="ARBA00001933"/>
    </source>
</evidence>
<keyword evidence="5 6" id="KW-0663">Pyridoxal phosphate</keyword>
<reference evidence="9 10" key="1">
    <citation type="journal article" date="2013" name="PLoS ONE">
        <title>Predicting the Proteins of Angomonas deanei, Strigomonas culicis and Their Respective Endosymbionts Reveals New Aspects of the Trypanosomatidae Family.</title>
        <authorList>
            <person name="Motta M.C."/>
            <person name="Martins A.C."/>
            <person name="de Souza S.S."/>
            <person name="Catta-Preta C.M."/>
            <person name="Silva R."/>
            <person name="Klein C.C."/>
            <person name="de Almeida L.G."/>
            <person name="de Lima Cunha O."/>
            <person name="Ciapina L.P."/>
            <person name="Brocchi M."/>
            <person name="Colabardini A.C."/>
            <person name="de Araujo Lima B."/>
            <person name="Machado C.R."/>
            <person name="de Almeida Soares C.M."/>
            <person name="Probst C.M."/>
            <person name="de Menezes C.B."/>
            <person name="Thompson C.E."/>
            <person name="Bartholomeu D.C."/>
            <person name="Gradia D.F."/>
            <person name="Pavoni D.P."/>
            <person name="Grisard E.C."/>
            <person name="Fantinatti-Garboggini F."/>
            <person name="Marchini F.K."/>
            <person name="Rodrigues-Luiz G.F."/>
            <person name="Wagner G."/>
            <person name="Goldman G.H."/>
            <person name="Fietto J.L."/>
            <person name="Elias M.C."/>
            <person name="Goldman M.H."/>
            <person name="Sagot M.F."/>
            <person name="Pereira M."/>
            <person name="Stoco P.H."/>
            <person name="de Mendonca-Neto R.P."/>
            <person name="Teixeira S.M."/>
            <person name="Maciel T.E."/>
            <person name="de Oliveira Mendes T.A."/>
            <person name="Urmenyi T.P."/>
            <person name="de Souza W."/>
            <person name="Schenkman S."/>
            <person name="de Vasconcelos A.T."/>
        </authorList>
    </citation>
    <scope>NUCLEOTIDE SEQUENCE [LARGE SCALE GENOMIC DNA]</scope>
</reference>
<name>S9UXU7_9TRYP</name>
<dbReference type="CDD" id="cd00609">
    <property type="entry name" value="AAT_like"/>
    <property type="match status" value="1"/>
</dbReference>
<dbReference type="InterPro" id="IPR015424">
    <property type="entry name" value="PyrdxlP-dep_Trfase"/>
</dbReference>
<dbReference type="AlphaFoldDB" id="S9UXU7"/>
<keyword evidence="10" id="KW-1185">Reference proteome</keyword>
<organism evidence="9 10">
    <name type="scientific">Strigomonas culicis</name>
    <dbReference type="NCBI Taxonomy" id="28005"/>
    <lineage>
        <taxon>Eukaryota</taxon>
        <taxon>Discoba</taxon>
        <taxon>Euglenozoa</taxon>
        <taxon>Kinetoplastea</taxon>
        <taxon>Metakinetoplastina</taxon>
        <taxon>Trypanosomatida</taxon>
        <taxon>Trypanosomatidae</taxon>
        <taxon>Strigomonadinae</taxon>
        <taxon>Strigomonas</taxon>
    </lineage>
</organism>
<dbReference type="SUPFAM" id="SSF53383">
    <property type="entry name" value="PLP-dependent transferases"/>
    <property type="match status" value="1"/>
</dbReference>
<feature type="domain" description="Aminotransferase class I/classII large" evidence="8">
    <location>
        <begin position="88"/>
        <end position="471"/>
    </location>
</feature>
<dbReference type="InterPro" id="IPR015422">
    <property type="entry name" value="PyrdxlP-dep_Trfase_small"/>
</dbReference>
<protein>
    <submittedName>
        <fullName evidence="9">Tyrosine aminotransferase</fullName>
    </submittedName>
</protein>
<dbReference type="NCBIfam" id="TIGR01265">
    <property type="entry name" value="tyr_nico_aTase"/>
    <property type="match status" value="1"/>
</dbReference>
<comment type="cofactor">
    <cofactor evidence="1 6 7">
        <name>pyridoxal 5'-phosphate</name>
        <dbReference type="ChEBI" id="CHEBI:597326"/>
    </cofactor>
</comment>
<dbReference type="InterPro" id="IPR005958">
    <property type="entry name" value="TyrNic_aminoTrfase"/>
</dbReference>
<evidence type="ECO:0000256" key="2">
    <source>
        <dbReference type="ARBA" id="ARBA00007441"/>
    </source>
</evidence>
<dbReference type="PIRSF" id="PIRSF000517">
    <property type="entry name" value="Tyr_transaminase"/>
    <property type="match status" value="1"/>
</dbReference>
<dbReference type="GO" id="GO:0006572">
    <property type="term" value="P:L-tyrosine catabolic process"/>
    <property type="evidence" value="ECO:0007669"/>
    <property type="project" value="TreeGrafter"/>
</dbReference>
<dbReference type="GO" id="GO:0004838">
    <property type="term" value="F:L-tyrosine-2-oxoglutarate transaminase activity"/>
    <property type="evidence" value="ECO:0007669"/>
    <property type="project" value="TreeGrafter"/>
</dbReference>
<evidence type="ECO:0000256" key="3">
    <source>
        <dbReference type="ARBA" id="ARBA00022576"/>
    </source>
</evidence>
<gene>
    <name evidence="9" type="ORF">STCU_00997</name>
</gene>